<proteinExistence type="predicted"/>
<keyword evidence="2" id="KW-1185">Reference proteome</keyword>
<gene>
    <name evidence="1" type="ORF">AVEN_83005_1</name>
</gene>
<accession>A0A4Y2GPD3</accession>
<protein>
    <submittedName>
        <fullName evidence="1">Uncharacterized protein</fullName>
    </submittedName>
</protein>
<comment type="caution">
    <text evidence="1">The sequence shown here is derived from an EMBL/GenBank/DDBJ whole genome shotgun (WGS) entry which is preliminary data.</text>
</comment>
<evidence type="ECO:0000313" key="2">
    <source>
        <dbReference type="Proteomes" id="UP000499080"/>
    </source>
</evidence>
<organism evidence="1 2">
    <name type="scientific">Araneus ventricosus</name>
    <name type="common">Orbweaver spider</name>
    <name type="synonym">Epeira ventricosa</name>
    <dbReference type="NCBI Taxonomy" id="182803"/>
    <lineage>
        <taxon>Eukaryota</taxon>
        <taxon>Metazoa</taxon>
        <taxon>Ecdysozoa</taxon>
        <taxon>Arthropoda</taxon>
        <taxon>Chelicerata</taxon>
        <taxon>Arachnida</taxon>
        <taxon>Araneae</taxon>
        <taxon>Araneomorphae</taxon>
        <taxon>Entelegynae</taxon>
        <taxon>Araneoidea</taxon>
        <taxon>Araneidae</taxon>
        <taxon>Araneus</taxon>
    </lineage>
</organism>
<evidence type="ECO:0000313" key="1">
    <source>
        <dbReference type="EMBL" id="GBM54398.1"/>
    </source>
</evidence>
<dbReference type="EMBL" id="BGPR01001457">
    <property type="protein sequence ID" value="GBM54398.1"/>
    <property type="molecule type" value="Genomic_DNA"/>
</dbReference>
<dbReference type="Proteomes" id="UP000499080">
    <property type="component" value="Unassembled WGS sequence"/>
</dbReference>
<dbReference type="AlphaFoldDB" id="A0A4Y2GPD3"/>
<sequence length="101" mass="11638">MLLPCVRVIYEKAVEDLIILGKVRVEDVIKRVGLRELPCGFLIESLPYIQENTTSVMFDIKSVYNFVGNTKKLMSTTVSFFKDELFIRNDILIIAVLIYSF</sequence>
<reference evidence="1 2" key="1">
    <citation type="journal article" date="2019" name="Sci. Rep.">
        <title>Orb-weaving spider Araneus ventricosus genome elucidates the spidroin gene catalogue.</title>
        <authorList>
            <person name="Kono N."/>
            <person name="Nakamura H."/>
            <person name="Ohtoshi R."/>
            <person name="Moran D.A.P."/>
            <person name="Shinohara A."/>
            <person name="Yoshida Y."/>
            <person name="Fujiwara M."/>
            <person name="Mori M."/>
            <person name="Tomita M."/>
            <person name="Arakawa K."/>
        </authorList>
    </citation>
    <scope>NUCLEOTIDE SEQUENCE [LARGE SCALE GENOMIC DNA]</scope>
</reference>
<name>A0A4Y2GPD3_ARAVE</name>